<dbReference type="EMBL" id="OB661210">
    <property type="protein sequence ID" value="CAD7227656.1"/>
    <property type="molecule type" value="Genomic_DNA"/>
</dbReference>
<protein>
    <submittedName>
        <fullName evidence="3">Uncharacterized protein</fullName>
    </submittedName>
</protein>
<gene>
    <name evidence="3" type="ORF">CTOB1V02_LOCUS5556</name>
</gene>
<feature type="region of interest" description="Disordered" evidence="2">
    <location>
        <begin position="444"/>
        <end position="477"/>
    </location>
</feature>
<dbReference type="AlphaFoldDB" id="A0A7R8WEW1"/>
<comment type="similarity">
    <text evidence="1">Belongs to the CWF19 family.</text>
</comment>
<feature type="region of interest" description="Disordered" evidence="2">
    <location>
        <begin position="182"/>
        <end position="399"/>
    </location>
</feature>
<evidence type="ECO:0000256" key="2">
    <source>
        <dbReference type="SAM" id="MobiDB-lite"/>
    </source>
</evidence>
<evidence type="ECO:0000313" key="3">
    <source>
        <dbReference type="EMBL" id="CAD7227656.1"/>
    </source>
</evidence>
<feature type="compositionally biased region" description="Basic and acidic residues" evidence="2">
    <location>
        <begin position="310"/>
        <end position="399"/>
    </location>
</feature>
<dbReference type="SUPFAM" id="SSF54197">
    <property type="entry name" value="HIT-like"/>
    <property type="match status" value="1"/>
</dbReference>
<dbReference type="GO" id="GO:0000398">
    <property type="term" value="P:mRNA splicing, via spliceosome"/>
    <property type="evidence" value="ECO:0007669"/>
    <property type="project" value="TreeGrafter"/>
</dbReference>
<dbReference type="InterPro" id="IPR006767">
    <property type="entry name" value="Cwf19-like_C_dom-2"/>
</dbReference>
<feature type="region of interest" description="Disordered" evidence="2">
    <location>
        <begin position="497"/>
        <end position="516"/>
    </location>
</feature>
<name>A0A7R8WEW1_9CRUS</name>
<dbReference type="Pfam" id="PF04677">
    <property type="entry name" value="CwfJ_C_1"/>
    <property type="match status" value="1"/>
</dbReference>
<feature type="compositionally biased region" description="Basic and acidic residues" evidence="2">
    <location>
        <begin position="444"/>
        <end position="468"/>
    </location>
</feature>
<feature type="compositionally biased region" description="Basic and acidic residues" evidence="2">
    <location>
        <begin position="51"/>
        <end position="67"/>
    </location>
</feature>
<dbReference type="Gene3D" id="3.30.428.10">
    <property type="entry name" value="HIT-like"/>
    <property type="match status" value="1"/>
</dbReference>
<feature type="compositionally biased region" description="Low complexity" evidence="2">
    <location>
        <begin position="118"/>
        <end position="133"/>
    </location>
</feature>
<dbReference type="InterPro" id="IPR040194">
    <property type="entry name" value="Cwf19-like"/>
</dbReference>
<feature type="compositionally biased region" description="Basic residues" evidence="2">
    <location>
        <begin position="16"/>
        <end position="37"/>
    </location>
</feature>
<dbReference type="GO" id="GO:0071014">
    <property type="term" value="C:post-mRNA release spliceosomal complex"/>
    <property type="evidence" value="ECO:0007669"/>
    <property type="project" value="TreeGrafter"/>
</dbReference>
<dbReference type="InterPro" id="IPR036265">
    <property type="entry name" value="HIT-like_sf"/>
</dbReference>
<proteinExistence type="inferred from homology"/>
<dbReference type="PANTHER" id="PTHR12072">
    <property type="entry name" value="CWF19, CELL CYCLE CONTROL PROTEIN"/>
    <property type="match status" value="1"/>
</dbReference>
<dbReference type="InterPro" id="IPR006768">
    <property type="entry name" value="Cwf19-like_C_dom-1"/>
</dbReference>
<feature type="region of interest" description="Disordered" evidence="2">
    <location>
        <begin position="1"/>
        <end position="138"/>
    </location>
</feature>
<feature type="compositionally biased region" description="Basic and acidic residues" evidence="2">
    <location>
        <begin position="182"/>
        <end position="219"/>
    </location>
</feature>
<reference evidence="3" key="1">
    <citation type="submission" date="2020-11" db="EMBL/GenBank/DDBJ databases">
        <authorList>
            <person name="Tran Van P."/>
        </authorList>
    </citation>
    <scope>NUCLEOTIDE SEQUENCE</scope>
</reference>
<sequence>MSTSGSLFPIGDFESRKRKEKKAKKKEKKEKKRRKRERSSSSSSSSDSSGEDEKWEEKSAPKEREEWMSSITPSLFPCMSVGEQRTERQNKKLREKEEALAAMKEMLQKRELNPSMREGGTSAPPSTSGTSEGKMVGDGGKSFYLKALKRAKETAAEQGITLEEVAADRFGSLEKLYQLIEDAEKRSEDGVGRRDDSRDWKRGREERKWERVQGEGSRREKSRGKWRMGEAEERRIDSDRGRVEKRIRVDDEKRRERDSWGKEEGRERDGGREERRERSKLKVDWSQGKREFSRPREDDDGKVGGGSKGRGVDEGVRKRWRKEQNKKEIMLDTRKEDVDTRREDLDTTRGDVDTRRGDLDTRREDVDTRRGDLDTTRGDVDTRRKDTDTRKGDVDTRREEAEEVVVDVMTEAEMNKLSARILKAELMGKVEEVKKLKEKLERAREVAKDKGEAEGRGKTMFAARKESAKTGAGERTGGEKTVVLTRVTARGMEAPLLGEGSSRLPASKGKKVKTHDEGGRRMRYFADDDVNSLKKMFEREKTGTAQEQNTMLSSLVGRGMETTDDGKNYDMDDVMVSRMSDEKVLQKSAKKERQLAIGEHLRRSKALDSCSRCYESSKMMKHLIVSLGKHSCLCLPAHKSLVEGHCLIIPLNHVTASTHVDEDVWEEMSSFAKALVRMFQDNEDGDCVFFEMSRNLRYFPHMALECVPLPREVGDLAPIYFKKALQESESEWATNKKVVDVKGGPSNIRRSVPQGLPYFFVNFGWSGDGFAHVIEDEDAFPANFAHEIIGGMLELEPSAWRKPKPETTEEQMKKVVEFSKRFQSFDFTRE</sequence>
<accession>A0A7R8WEW1</accession>
<evidence type="ECO:0000256" key="1">
    <source>
        <dbReference type="ARBA" id="ARBA00006795"/>
    </source>
</evidence>
<organism evidence="3">
    <name type="scientific">Cyprideis torosa</name>
    <dbReference type="NCBI Taxonomy" id="163714"/>
    <lineage>
        <taxon>Eukaryota</taxon>
        <taxon>Metazoa</taxon>
        <taxon>Ecdysozoa</taxon>
        <taxon>Arthropoda</taxon>
        <taxon>Crustacea</taxon>
        <taxon>Oligostraca</taxon>
        <taxon>Ostracoda</taxon>
        <taxon>Podocopa</taxon>
        <taxon>Podocopida</taxon>
        <taxon>Cytherocopina</taxon>
        <taxon>Cytheroidea</taxon>
        <taxon>Cytherideidae</taxon>
        <taxon>Cyprideis</taxon>
    </lineage>
</organism>
<dbReference type="PANTHER" id="PTHR12072:SF5">
    <property type="entry name" value="CWF19-LIKE PROTEIN 2"/>
    <property type="match status" value="1"/>
</dbReference>
<dbReference type="Pfam" id="PF04676">
    <property type="entry name" value="CwfJ_C_2"/>
    <property type="match status" value="1"/>
</dbReference>
<dbReference type="OrthoDB" id="2113965at2759"/>
<feature type="compositionally biased region" description="Basic and acidic residues" evidence="2">
    <location>
        <begin position="84"/>
        <end position="99"/>
    </location>
</feature>
<feature type="compositionally biased region" description="Basic and acidic residues" evidence="2">
    <location>
        <begin position="227"/>
        <end position="302"/>
    </location>
</feature>